<comment type="caution">
    <text evidence="4">The sequence shown here is derived from an EMBL/GenBank/DDBJ whole genome shotgun (WGS) entry which is preliminary data.</text>
</comment>
<evidence type="ECO:0000256" key="1">
    <source>
        <dbReference type="SAM" id="Phobius"/>
    </source>
</evidence>
<dbReference type="Gene3D" id="3.40.720.10">
    <property type="entry name" value="Alkaline Phosphatase, subunit A"/>
    <property type="match status" value="1"/>
</dbReference>
<name>A0A0A0BFN8_9GAMM</name>
<dbReference type="EMBL" id="JRQD01000007">
    <property type="protein sequence ID" value="KGM05939.1"/>
    <property type="molecule type" value="Genomic_DNA"/>
</dbReference>
<feature type="domain" description="Sulfatase N-terminal" evidence="2">
    <location>
        <begin position="254"/>
        <end position="534"/>
    </location>
</feature>
<evidence type="ECO:0000313" key="5">
    <source>
        <dbReference type="Proteomes" id="UP000029999"/>
    </source>
</evidence>
<evidence type="ECO:0008006" key="6">
    <source>
        <dbReference type="Google" id="ProtNLM"/>
    </source>
</evidence>
<dbReference type="Proteomes" id="UP000029999">
    <property type="component" value="Unassembled WGS sequence"/>
</dbReference>
<dbReference type="CDD" id="cd16148">
    <property type="entry name" value="sulfatase_like"/>
    <property type="match status" value="1"/>
</dbReference>
<feature type="transmembrane region" description="Helical" evidence="1">
    <location>
        <begin position="164"/>
        <end position="183"/>
    </location>
</feature>
<evidence type="ECO:0000259" key="2">
    <source>
        <dbReference type="Pfam" id="PF00884"/>
    </source>
</evidence>
<reference evidence="4 5" key="1">
    <citation type="submission" date="2014-09" db="EMBL/GenBank/DDBJ databases">
        <authorList>
            <person name="Grob C."/>
            <person name="Taubert M."/>
            <person name="Howat A.M."/>
            <person name="Burns O.J."/>
            <person name="Dixon J.L."/>
            <person name="Chen Y."/>
            <person name="Murrell J.C."/>
        </authorList>
    </citation>
    <scope>NUCLEOTIDE SEQUENCE [LARGE SCALE GENOMIC DNA]</scope>
    <source>
        <strain evidence="4">L4</strain>
    </source>
</reference>
<dbReference type="PANTHER" id="PTHR43751:SF3">
    <property type="entry name" value="SULFATASE N-TERMINAL DOMAIN-CONTAINING PROTEIN"/>
    <property type="match status" value="1"/>
</dbReference>
<feature type="transmembrane region" description="Helical" evidence="1">
    <location>
        <begin position="79"/>
        <end position="98"/>
    </location>
</feature>
<dbReference type="Pfam" id="PF00884">
    <property type="entry name" value="Sulfatase"/>
    <property type="match status" value="1"/>
</dbReference>
<dbReference type="RefSeq" id="WP_052094210.1">
    <property type="nucleotide sequence ID" value="NZ_JRQD01000007.1"/>
</dbReference>
<evidence type="ECO:0000313" key="4">
    <source>
        <dbReference type="EMBL" id="KGM05939.1"/>
    </source>
</evidence>
<dbReference type="Pfam" id="PF11893">
    <property type="entry name" value="DUF3413"/>
    <property type="match status" value="1"/>
</dbReference>
<accession>A0A0A0BFN8</accession>
<dbReference type="SUPFAM" id="SSF53649">
    <property type="entry name" value="Alkaline phosphatase-like"/>
    <property type="match status" value="1"/>
</dbReference>
<dbReference type="InterPro" id="IPR024588">
    <property type="entry name" value="YejM_N"/>
</dbReference>
<feature type="transmembrane region" description="Helical" evidence="1">
    <location>
        <begin position="12"/>
        <end position="30"/>
    </location>
</feature>
<dbReference type="PANTHER" id="PTHR43751">
    <property type="entry name" value="SULFATASE"/>
    <property type="match status" value="1"/>
</dbReference>
<dbReference type="InterPro" id="IPR012159">
    <property type="entry name" value="YejM-like"/>
</dbReference>
<feature type="transmembrane region" description="Helical" evidence="1">
    <location>
        <begin position="137"/>
        <end position="157"/>
    </location>
</feature>
<keyword evidence="1" id="KW-0472">Membrane</keyword>
<organism evidence="4 5">
    <name type="scientific">Methylophaga thiooxydans</name>
    <dbReference type="NCBI Taxonomy" id="392484"/>
    <lineage>
        <taxon>Bacteria</taxon>
        <taxon>Pseudomonadati</taxon>
        <taxon>Pseudomonadota</taxon>
        <taxon>Gammaproteobacteria</taxon>
        <taxon>Thiotrichales</taxon>
        <taxon>Piscirickettsiaceae</taxon>
        <taxon>Methylophaga</taxon>
    </lineage>
</organism>
<dbReference type="InterPro" id="IPR000917">
    <property type="entry name" value="Sulfatase_N"/>
</dbReference>
<gene>
    <name evidence="4" type="ORF">LP43_2503</name>
</gene>
<dbReference type="AlphaFoldDB" id="A0A0A0BFN8"/>
<dbReference type="STRING" id="392484.LP43_2503"/>
<keyword evidence="1" id="KW-0812">Transmembrane</keyword>
<evidence type="ECO:0000259" key="3">
    <source>
        <dbReference type="Pfam" id="PF11893"/>
    </source>
</evidence>
<keyword evidence="1" id="KW-1133">Transmembrane helix</keyword>
<sequence length="635" mass="72410">MQQTSNNHRLYCSLVYIVVFGVITLFWPFAETDTISASLFMVAASAGYAALYCLPAIVLTATVGGLFKIMNKQSTSYRRIVGALVWICSSLVILLVYADYQLYTLYEYHFNSFVWNLLTTPGGIESLGVTRLTQVTVILEVIGFLLLTATLYWLSFLITTKKTLISRSLFVSVFSVMMLVLLGEESVYAYSVYAGKVEYIRASAVIPFKLNSSADSFFKKVGLERTSVRKLRLAQGKVHYPLQPIHTQPQGNDPNVIMLVAESFRSDLLDPEITPNLWAFSQQAINFKNHYSGGNRTRMGMMSMFYGLYAPYWYGFQQQKVAPVLMDTLKQKDYQFALHTSQSFDYPELRDTVFHGMNEVDMQELRQGQPWQRDHKNISDIIDKLAARDKNKPFYGFMFFESTHAPYSFNDDDIVRADYVDELNYAELDLHNKIDQIHNRYINAAHRVDTEVGRLLEYLNQHGMLDNTIVMFTGDHGEEFMEHGHWGHGHNQMFPEQQVHVPLVLWIPGAPPQQDEHRTSHIQIPQTLLEQLGVTTPAEDYTLAGDLSTTLPYLVVGNYNYLAIMNDDFKLTFPFTASDYFHYTLFDRDDNTVRSEDKKAIIDSMQDEIDAVVADSGRFVSKQYLTGMGGSVALP</sequence>
<protein>
    <recommendedName>
        <fullName evidence="6">Choline-sulfatase</fullName>
    </recommendedName>
</protein>
<feature type="transmembrane region" description="Helical" evidence="1">
    <location>
        <begin position="42"/>
        <end position="67"/>
    </location>
</feature>
<dbReference type="InterPro" id="IPR017850">
    <property type="entry name" value="Alkaline_phosphatase_core_sf"/>
</dbReference>
<proteinExistence type="predicted"/>
<dbReference type="InterPro" id="IPR052701">
    <property type="entry name" value="GAG_Ulvan_Degrading_Sulfatases"/>
</dbReference>
<dbReference type="PIRSF" id="PIRSF004950">
    <property type="entry name" value="Mmb_sulf_HI0842"/>
    <property type="match status" value="1"/>
</dbReference>
<feature type="domain" description="Inner membrane protein YejM N-terminal" evidence="3">
    <location>
        <begin position="32"/>
        <end position="246"/>
    </location>
</feature>